<dbReference type="RefSeq" id="WP_377912899.1">
    <property type="nucleotide sequence ID" value="NZ_JBHSKS010000003.1"/>
</dbReference>
<dbReference type="Proteomes" id="UP001596163">
    <property type="component" value="Unassembled WGS sequence"/>
</dbReference>
<evidence type="ECO:0000313" key="1">
    <source>
        <dbReference type="EMBL" id="MFC5191133.1"/>
    </source>
</evidence>
<accession>A0ABW0BVA4</accession>
<evidence type="ECO:0000313" key="2">
    <source>
        <dbReference type="Proteomes" id="UP001596163"/>
    </source>
</evidence>
<organism evidence="1 2">
    <name type="scientific">Algoriphagus aquatilis</name>
    <dbReference type="NCBI Taxonomy" id="490186"/>
    <lineage>
        <taxon>Bacteria</taxon>
        <taxon>Pseudomonadati</taxon>
        <taxon>Bacteroidota</taxon>
        <taxon>Cytophagia</taxon>
        <taxon>Cytophagales</taxon>
        <taxon>Cyclobacteriaceae</taxon>
        <taxon>Algoriphagus</taxon>
    </lineage>
</organism>
<proteinExistence type="predicted"/>
<dbReference type="EMBL" id="JBHSKS010000003">
    <property type="protein sequence ID" value="MFC5191133.1"/>
    <property type="molecule type" value="Genomic_DNA"/>
</dbReference>
<protein>
    <submittedName>
        <fullName evidence="1">Uncharacterized protein</fullName>
    </submittedName>
</protein>
<keyword evidence="2" id="KW-1185">Reference proteome</keyword>
<reference evidence="2" key="1">
    <citation type="journal article" date="2019" name="Int. J. Syst. Evol. Microbiol.">
        <title>The Global Catalogue of Microorganisms (GCM) 10K type strain sequencing project: providing services to taxonomists for standard genome sequencing and annotation.</title>
        <authorList>
            <consortium name="The Broad Institute Genomics Platform"/>
            <consortium name="The Broad Institute Genome Sequencing Center for Infectious Disease"/>
            <person name="Wu L."/>
            <person name="Ma J."/>
        </authorList>
    </citation>
    <scope>NUCLEOTIDE SEQUENCE [LARGE SCALE GENOMIC DNA]</scope>
    <source>
        <strain evidence="2">CGMCC 1.7030</strain>
    </source>
</reference>
<name>A0ABW0BVA4_9BACT</name>
<sequence length="50" mass="5607">MSSKLKSTFPKQSFNKIAFPKKSGQALAAAIHYTQYLMLLLPMTFTAHCD</sequence>
<comment type="caution">
    <text evidence="1">The sequence shown here is derived from an EMBL/GenBank/DDBJ whole genome shotgun (WGS) entry which is preliminary data.</text>
</comment>
<gene>
    <name evidence="1" type="ORF">ACFPIK_05095</name>
</gene>